<dbReference type="AlphaFoldDB" id="A0A516PX68"/>
<name>A0A516PX68_9ACTN</name>
<dbReference type="Proteomes" id="UP000319263">
    <property type="component" value="Chromosome"/>
</dbReference>
<dbReference type="PANTHER" id="PTHR33164">
    <property type="entry name" value="TRANSCRIPTIONAL REGULATOR, MARR FAMILY"/>
    <property type="match status" value="1"/>
</dbReference>
<dbReference type="GO" id="GO:0003700">
    <property type="term" value="F:DNA-binding transcription factor activity"/>
    <property type="evidence" value="ECO:0007669"/>
    <property type="project" value="InterPro"/>
</dbReference>
<dbReference type="GO" id="GO:0003677">
    <property type="term" value="F:DNA binding"/>
    <property type="evidence" value="ECO:0007669"/>
    <property type="project" value="UniProtKB-KW"/>
</dbReference>
<keyword evidence="2" id="KW-0238">DNA-binding</keyword>
<feature type="domain" description="HTH marR-type" evidence="1">
    <location>
        <begin position="4"/>
        <end position="136"/>
    </location>
</feature>
<dbReference type="InterPro" id="IPR000835">
    <property type="entry name" value="HTH_MarR-typ"/>
</dbReference>
<keyword evidence="3" id="KW-1185">Reference proteome</keyword>
<dbReference type="GO" id="GO:0006950">
    <property type="term" value="P:response to stress"/>
    <property type="evidence" value="ECO:0007669"/>
    <property type="project" value="TreeGrafter"/>
</dbReference>
<evidence type="ECO:0000259" key="1">
    <source>
        <dbReference type="PROSITE" id="PS50995"/>
    </source>
</evidence>
<sequence length="150" mass="17527">MSQRPELGYLFNRLLTTVIERELPILERHDLQMWEYVIMNALRQGDAPTQTELSAITGRDKTRLIRNLDELVEVGLVRRDSDPQDRRNRVVSLTAEGRRVLQACRKDIRAMERELLAALPADDRTVFERALVTLDRELPPARRSLPRTRR</sequence>
<reference evidence="2 3" key="1">
    <citation type="submission" date="2019-07" db="EMBL/GenBank/DDBJ databases">
        <title>Microlunatus dokdonensis sp. nov. isolated from the rhizospheric soil of the wild plant Elymus tsukushiensis.</title>
        <authorList>
            <person name="Ghim S.-Y."/>
            <person name="Hwang Y.-J."/>
            <person name="Son J.-S."/>
            <person name="Shin J.-H."/>
        </authorList>
    </citation>
    <scope>NUCLEOTIDE SEQUENCE [LARGE SCALE GENOMIC DNA]</scope>
    <source>
        <strain evidence="2 3">KUDC0627</strain>
    </source>
</reference>
<dbReference type="InterPro" id="IPR039422">
    <property type="entry name" value="MarR/SlyA-like"/>
</dbReference>
<dbReference type="SMART" id="SM00347">
    <property type="entry name" value="HTH_MARR"/>
    <property type="match status" value="1"/>
</dbReference>
<dbReference type="KEGG" id="mik:FOE78_07635"/>
<dbReference type="SUPFAM" id="SSF46785">
    <property type="entry name" value="Winged helix' DNA-binding domain"/>
    <property type="match status" value="1"/>
</dbReference>
<evidence type="ECO:0000313" key="3">
    <source>
        <dbReference type="Proteomes" id="UP000319263"/>
    </source>
</evidence>
<dbReference type="Pfam" id="PF12802">
    <property type="entry name" value="MarR_2"/>
    <property type="match status" value="1"/>
</dbReference>
<dbReference type="PROSITE" id="PS50995">
    <property type="entry name" value="HTH_MARR_2"/>
    <property type="match status" value="1"/>
</dbReference>
<dbReference type="PRINTS" id="PR00598">
    <property type="entry name" value="HTHMARR"/>
</dbReference>
<dbReference type="RefSeq" id="WP_143985753.1">
    <property type="nucleotide sequence ID" value="NZ_CP041692.1"/>
</dbReference>
<evidence type="ECO:0000313" key="2">
    <source>
        <dbReference type="EMBL" id="QDP95785.1"/>
    </source>
</evidence>
<gene>
    <name evidence="2" type="ORF">FOE78_07635</name>
</gene>
<dbReference type="PANTHER" id="PTHR33164:SF43">
    <property type="entry name" value="HTH-TYPE TRANSCRIPTIONAL REPRESSOR YETL"/>
    <property type="match status" value="1"/>
</dbReference>
<proteinExistence type="predicted"/>
<dbReference type="InterPro" id="IPR036388">
    <property type="entry name" value="WH-like_DNA-bd_sf"/>
</dbReference>
<organism evidence="2 3">
    <name type="scientific">Microlunatus elymi</name>
    <dbReference type="NCBI Taxonomy" id="2596828"/>
    <lineage>
        <taxon>Bacteria</taxon>
        <taxon>Bacillati</taxon>
        <taxon>Actinomycetota</taxon>
        <taxon>Actinomycetes</taxon>
        <taxon>Propionibacteriales</taxon>
        <taxon>Propionibacteriaceae</taxon>
        <taxon>Microlunatus</taxon>
    </lineage>
</organism>
<dbReference type="OrthoDB" id="5148120at2"/>
<dbReference type="InterPro" id="IPR036390">
    <property type="entry name" value="WH_DNA-bd_sf"/>
</dbReference>
<protein>
    <submittedName>
        <fullName evidence="2">Winged helix DNA-binding protein</fullName>
    </submittedName>
</protein>
<dbReference type="EMBL" id="CP041692">
    <property type="protein sequence ID" value="QDP95785.1"/>
    <property type="molecule type" value="Genomic_DNA"/>
</dbReference>
<dbReference type="Gene3D" id="1.10.10.10">
    <property type="entry name" value="Winged helix-like DNA-binding domain superfamily/Winged helix DNA-binding domain"/>
    <property type="match status" value="1"/>
</dbReference>
<accession>A0A516PX68</accession>